<feature type="signal peptide" evidence="1">
    <location>
        <begin position="1"/>
        <end position="21"/>
    </location>
</feature>
<reference evidence="3 4" key="1">
    <citation type="submission" date="2018-05" db="EMBL/GenBank/DDBJ databases">
        <title>Genomic Encyclopedia of Type Strains, Phase IV (KMG-IV): sequencing the most valuable type-strain genomes for metagenomic binning, comparative biology and taxonomic classification.</title>
        <authorList>
            <person name="Goeker M."/>
        </authorList>
    </citation>
    <scope>NUCLEOTIDE SEQUENCE [LARGE SCALE GENOMIC DNA]</scope>
    <source>
        <strain evidence="3 4">DSM 24906</strain>
    </source>
</reference>
<feature type="chain" id="PRO_5041386805" evidence="1">
    <location>
        <begin position="22"/>
        <end position="257"/>
    </location>
</feature>
<dbReference type="InterPro" id="IPR033399">
    <property type="entry name" value="TP_0789-like"/>
</dbReference>
<evidence type="ECO:0000313" key="4">
    <source>
        <dbReference type="Proteomes" id="UP000245921"/>
    </source>
</evidence>
<dbReference type="Proteomes" id="UP000245921">
    <property type="component" value="Unassembled WGS sequence"/>
</dbReference>
<evidence type="ECO:0000259" key="2">
    <source>
        <dbReference type="Pfam" id="PF17131"/>
    </source>
</evidence>
<dbReference type="CDD" id="cd16329">
    <property type="entry name" value="LolA_like"/>
    <property type="match status" value="1"/>
</dbReference>
<name>A0AA45HI16_9BACT</name>
<gene>
    <name evidence="3" type="ORF">C7380_11641</name>
</gene>
<comment type="caution">
    <text evidence="3">The sequence shown here is derived from an EMBL/GenBank/DDBJ whole genome shotgun (WGS) entry which is preliminary data.</text>
</comment>
<organism evidence="3 4">
    <name type="scientific">Oceanotoga teriensis</name>
    <dbReference type="NCBI Taxonomy" id="515440"/>
    <lineage>
        <taxon>Bacteria</taxon>
        <taxon>Thermotogati</taxon>
        <taxon>Thermotogota</taxon>
        <taxon>Thermotogae</taxon>
        <taxon>Petrotogales</taxon>
        <taxon>Petrotogaceae</taxon>
        <taxon>Oceanotoga</taxon>
    </lineage>
</organism>
<protein>
    <submittedName>
        <fullName evidence="3">Outer membrane lipoprotein-sorting protein</fullName>
    </submittedName>
</protein>
<accession>A0AA45HI16</accession>
<dbReference type="AlphaFoldDB" id="A0AA45HI16"/>
<evidence type="ECO:0000256" key="1">
    <source>
        <dbReference type="SAM" id="SignalP"/>
    </source>
</evidence>
<feature type="domain" description="Uncharacterized protein TP-0789" evidence="2">
    <location>
        <begin position="74"/>
        <end position="249"/>
    </location>
</feature>
<dbReference type="RefSeq" id="WP_109605655.1">
    <property type="nucleotide sequence ID" value="NZ_QGGI01000016.1"/>
</dbReference>
<keyword evidence="4" id="KW-1185">Reference proteome</keyword>
<keyword evidence="1" id="KW-0732">Signal</keyword>
<dbReference type="EMBL" id="QGGI01000016">
    <property type="protein sequence ID" value="PWJ89028.1"/>
    <property type="molecule type" value="Genomic_DNA"/>
</dbReference>
<dbReference type="Gene3D" id="2.50.20.10">
    <property type="entry name" value="Lipoprotein localisation LolA/LolB/LppX"/>
    <property type="match status" value="1"/>
</dbReference>
<dbReference type="Pfam" id="PF17131">
    <property type="entry name" value="LolA_like"/>
    <property type="match status" value="1"/>
</dbReference>
<proteinExistence type="predicted"/>
<sequence>MKKVVILMILVLSMLSINIFADSAKDILKQLSDSMKTFKTAKQSYELIVEKNGNKSIKELDIYVLIYEENGETKNKTILRINSPVDVRNTTVLNLSEDEQYVYLPALRKVKRISGSSKDENFLDTDIKYSDMNLITGDIEDDENSKIISEDENNWKIQITNDDENVDYSRVEMIILKKEMMLEQAYFYNKKGELIKIMKSQDLIKEGKNKFWKKIEIQNIQNDTKTIMNYLEAEYDIPITDRFFNKLNISNPILVYR</sequence>
<keyword evidence="3" id="KW-0449">Lipoprotein</keyword>
<evidence type="ECO:0000313" key="3">
    <source>
        <dbReference type="EMBL" id="PWJ89028.1"/>
    </source>
</evidence>